<dbReference type="Proteomes" id="UP000187059">
    <property type="component" value="Plasmid pPABY4"/>
</dbReference>
<feature type="transmembrane region" description="Helical" evidence="7">
    <location>
        <begin position="100"/>
        <end position="129"/>
    </location>
</feature>
<comment type="function">
    <text evidence="7">Part of the tripartite ATP-independent periplasmic (TRAP) transport system.</text>
</comment>
<dbReference type="RefSeq" id="WP_076706213.1">
    <property type="nucleotide sequence ID" value="NZ_CP015095.1"/>
</dbReference>
<dbReference type="InterPro" id="IPR010656">
    <property type="entry name" value="DctM"/>
</dbReference>
<evidence type="ECO:0000259" key="8">
    <source>
        <dbReference type="Pfam" id="PF06808"/>
    </source>
</evidence>
<dbReference type="AlphaFoldDB" id="A0A1P8V0X7"/>
<sequence length="435" mass="45880">MTPAEIGYAGIAILLVLILLRIPIGLSLILVSFSGLWILVGESAAWGSLGLIPYSFAAHWQLSSVPMFVLMGFVCFHAGLTKGLFDAARLWLAKLPGGLAIAGVFGATGFAAVTGSSLACSAAMGRIAIPEMMKSRYDAALATGSVAAAGTIGALIPPSILLILYGIIAQVPVGALFLGGVGVGVLTAAAYVSVIMIRVILNPDLAPRAHEDAGWGERLRALADIWPVLLLMIGVFGGLFSGVFTPTEAGAVGASLSVIIAFVKRTLTWKRMWDSLYETLMVSASIFIIAIGANMLTRFIAFSGSGDALADLVSNLEANRYVLLLGITVVYLLLGMFLDPIGAMLLTLPILLPILKDTGYDLLWFGVLLAKYLEIGMITPPIGLNVFVLKGVVGDKIALSTIFKGVLWFLLADLFIVLAVIVFPEIITFLPSLLK</sequence>
<feature type="transmembrane region" description="Helical" evidence="7">
    <location>
        <begin position="141"/>
        <end position="168"/>
    </location>
</feature>
<geneLocation type="plasmid" evidence="10">
    <name>ppaby4</name>
</geneLocation>
<protein>
    <recommendedName>
        <fullName evidence="7">TRAP transporter large permease protein</fullName>
    </recommendedName>
</protein>
<evidence type="ECO:0000256" key="4">
    <source>
        <dbReference type="ARBA" id="ARBA00022692"/>
    </source>
</evidence>
<feature type="transmembrane region" description="Helical" evidence="7">
    <location>
        <begin position="249"/>
        <end position="267"/>
    </location>
</feature>
<comment type="subcellular location">
    <subcellularLocation>
        <location evidence="1 7">Cell inner membrane</location>
        <topology evidence="1 7">Multi-pass membrane protein</topology>
    </subcellularLocation>
</comment>
<keyword evidence="6 7" id="KW-0472">Membrane</keyword>
<feature type="transmembrane region" description="Helical" evidence="7">
    <location>
        <begin position="221"/>
        <end position="243"/>
    </location>
</feature>
<dbReference type="InterPro" id="IPR004681">
    <property type="entry name" value="TRAP_DctM"/>
</dbReference>
<keyword evidence="5 7" id="KW-1133">Transmembrane helix</keyword>
<evidence type="ECO:0000256" key="3">
    <source>
        <dbReference type="ARBA" id="ARBA00022519"/>
    </source>
</evidence>
<evidence type="ECO:0000256" key="2">
    <source>
        <dbReference type="ARBA" id="ARBA00022475"/>
    </source>
</evidence>
<keyword evidence="4 7" id="KW-0812">Transmembrane</keyword>
<feature type="transmembrane region" description="Helical" evidence="7">
    <location>
        <begin position="362"/>
        <end position="387"/>
    </location>
</feature>
<dbReference type="EMBL" id="CP015095">
    <property type="protein sequence ID" value="APZ55275.1"/>
    <property type="molecule type" value="Genomic_DNA"/>
</dbReference>
<dbReference type="GO" id="GO:0022857">
    <property type="term" value="F:transmembrane transporter activity"/>
    <property type="evidence" value="ECO:0007669"/>
    <property type="project" value="UniProtKB-UniRule"/>
</dbReference>
<feature type="transmembrane region" description="Helical" evidence="7">
    <location>
        <begin position="174"/>
        <end position="201"/>
    </location>
</feature>
<dbReference type="OrthoDB" id="9790209at2"/>
<evidence type="ECO:0000256" key="7">
    <source>
        <dbReference type="RuleBase" id="RU369079"/>
    </source>
</evidence>
<proteinExistence type="inferred from homology"/>
<feature type="transmembrane region" description="Helical" evidence="7">
    <location>
        <begin position="6"/>
        <end position="39"/>
    </location>
</feature>
<keyword evidence="10" id="KW-1185">Reference proteome</keyword>
<evidence type="ECO:0000313" key="9">
    <source>
        <dbReference type="EMBL" id="APZ55275.1"/>
    </source>
</evidence>
<gene>
    <name evidence="9" type="ORF">Ga0080574_TMP4993</name>
</gene>
<feature type="transmembrane region" description="Helical" evidence="7">
    <location>
        <begin position="407"/>
        <end position="430"/>
    </location>
</feature>
<accession>A0A1P8V0X7</accession>
<feature type="transmembrane region" description="Helical" evidence="7">
    <location>
        <begin position="60"/>
        <end position="80"/>
    </location>
</feature>
<feature type="transmembrane region" description="Helical" evidence="7">
    <location>
        <begin position="279"/>
        <end position="301"/>
    </location>
</feature>
<dbReference type="PANTHER" id="PTHR33362">
    <property type="entry name" value="SIALIC ACID TRAP TRANSPORTER PERMEASE PROTEIN SIAT-RELATED"/>
    <property type="match status" value="1"/>
</dbReference>
<evidence type="ECO:0000256" key="5">
    <source>
        <dbReference type="ARBA" id="ARBA00022989"/>
    </source>
</evidence>
<dbReference type="PIRSF" id="PIRSF006066">
    <property type="entry name" value="HI0050"/>
    <property type="match status" value="1"/>
</dbReference>
<keyword evidence="7" id="KW-0813">Transport</keyword>
<name>A0A1P8V0X7_9RHOB</name>
<feature type="domain" description="TRAP C4-dicarboxylate transport system permease DctM subunit" evidence="8">
    <location>
        <begin position="12"/>
        <end position="426"/>
    </location>
</feature>
<dbReference type="GO" id="GO:0005886">
    <property type="term" value="C:plasma membrane"/>
    <property type="evidence" value="ECO:0007669"/>
    <property type="project" value="UniProtKB-SubCell"/>
</dbReference>
<keyword evidence="9" id="KW-0614">Plasmid</keyword>
<evidence type="ECO:0000256" key="1">
    <source>
        <dbReference type="ARBA" id="ARBA00004429"/>
    </source>
</evidence>
<dbReference type="PANTHER" id="PTHR33362:SF5">
    <property type="entry name" value="C4-DICARBOXYLATE TRAP TRANSPORTER LARGE PERMEASE PROTEIN DCTM"/>
    <property type="match status" value="1"/>
</dbReference>
<comment type="similarity">
    <text evidence="7">Belongs to the TRAP transporter large permease family.</text>
</comment>
<organism evidence="9 10">
    <name type="scientific">Salipiger abyssi</name>
    <dbReference type="NCBI Taxonomy" id="1250539"/>
    <lineage>
        <taxon>Bacteria</taxon>
        <taxon>Pseudomonadati</taxon>
        <taxon>Pseudomonadota</taxon>
        <taxon>Alphaproteobacteria</taxon>
        <taxon>Rhodobacterales</taxon>
        <taxon>Roseobacteraceae</taxon>
        <taxon>Salipiger</taxon>
    </lineage>
</organism>
<evidence type="ECO:0000256" key="6">
    <source>
        <dbReference type="ARBA" id="ARBA00023136"/>
    </source>
</evidence>
<comment type="subunit">
    <text evidence="7">The complex comprises the extracytoplasmic solute receptor protein and the two transmembrane proteins.</text>
</comment>
<keyword evidence="3 7" id="KW-0997">Cell inner membrane</keyword>
<reference evidence="9 10" key="1">
    <citation type="submission" date="2016-04" db="EMBL/GenBank/DDBJ databases">
        <title>Deep-sea bacteria in the southern Pacific.</title>
        <authorList>
            <person name="Tang K."/>
        </authorList>
    </citation>
    <scope>NUCLEOTIDE SEQUENCE [LARGE SCALE GENOMIC DNA]</scope>
    <source>
        <strain evidence="9 10">JLT2014</strain>
        <plasmid evidence="10">ppaby4</plasmid>
    </source>
</reference>
<keyword evidence="2" id="KW-1003">Cell membrane</keyword>
<evidence type="ECO:0000313" key="10">
    <source>
        <dbReference type="Proteomes" id="UP000187059"/>
    </source>
</evidence>
<dbReference type="NCBIfam" id="TIGR00786">
    <property type="entry name" value="dctM"/>
    <property type="match status" value="1"/>
</dbReference>
<dbReference type="KEGG" id="paby:Ga0080574_TMP4993"/>
<dbReference type="Pfam" id="PF06808">
    <property type="entry name" value="DctM"/>
    <property type="match status" value="1"/>
</dbReference>
<feature type="transmembrane region" description="Helical" evidence="7">
    <location>
        <begin position="321"/>
        <end position="350"/>
    </location>
</feature>